<dbReference type="InterPro" id="IPR058495">
    <property type="entry name" value="DUF8182"/>
</dbReference>
<evidence type="ECO:0000313" key="4">
    <source>
        <dbReference type="Proteomes" id="UP000596092"/>
    </source>
</evidence>
<organism evidence="3 4">
    <name type="scientific">Desulfobulbus oligotrophicus</name>
    <dbReference type="NCBI Taxonomy" id="1909699"/>
    <lineage>
        <taxon>Bacteria</taxon>
        <taxon>Pseudomonadati</taxon>
        <taxon>Thermodesulfobacteriota</taxon>
        <taxon>Desulfobulbia</taxon>
        <taxon>Desulfobulbales</taxon>
        <taxon>Desulfobulbaceae</taxon>
        <taxon>Desulfobulbus</taxon>
    </lineage>
</organism>
<dbReference type="AlphaFoldDB" id="A0A7T6AQU4"/>
<feature type="domain" description="DUF8182" evidence="2">
    <location>
        <begin position="118"/>
        <end position="198"/>
    </location>
</feature>
<protein>
    <submittedName>
        <fullName evidence="3">DUF3343 domain-containing protein</fullName>
    </submittedName>
</protein>
<evidence type="ECO:0000259" key="1">
    <source>
        <dbReference type="Pfam" id="PF11823"/>
    </source>
</evidence>
<gene>
    <name evidence="3" type="ORF">HP555_10010</name>
</gene>
<dbReference type="Proteomes" id="UP000596092">
    <property type="component" value="Chromosome"/>
</dbReference>
<reference evidence="3 4" key="1">
    <citation type="submission" date="2020-05" db="EMBL/GenBank/DDBJ databases">
        <title>Complete genome of Desulfobulbus oligotrophicus.</title>
        <authorList>
            <person name="Podar M."/>
        </authorList>
    </citation>
    <scope>NUCLEOTIDE SEQUENCE [LARGE SCALE GENOMIC DNA]</scope>
    <source>
        <strain evidence="3 4">Prop6</strain>
    </source>
</reference>
<dbReference type="Pfam" id="PF11823">
    <property type="entry name" value="Se_S_carrier"/>
    <property type="match status" value="1"/>
</dbReference>
<feature type="domain" description="Putative Se/S carrier protein-like" evidence="1">
    <location>
        <begin position="40"/>
        <end position="104"/>
    </location>
</feature>
<dbReference type="Pfam" id="PF26554">
    <property type="entry name" value="DUF8182"/>
    <property type="match status" value="1"/>
</dbReference>
<accession>A0A7T6AQU4</accession>
<proteinExistence type="predicted"/>
<name>A0A7T6AQU4_9BACT</name>
<sequence>MTLLSRLRSAFSGSIFSGRLSPAQDRRRAEPSANPNAEAFLTFAGTGEVVQAESILQAEGLDARVMAPPATLRTGCDMVIVTSLMHAFRAVSILKAYQLTPLQMTPVGEDLLEPVSLFQHKDFGDWLMVRAANMKITVEKASGRIVNVSGGGCPDVPYLAAQLIGKNIYETDSDRKDGQTLCGYALHLAAQELRRVQKSAGG</sequence>
<keyword evidence="4" id="KW-1185">Reference proteome</keyword>
<dbReference type="RefSeq" id="WP_199262071.1">
    <property type="nucleotide sequence ID" value="NZ_CP054140.1"/>
</dbReference>
<dbReference type="EMBL" id="CP054140">
    <property type="protein sequence ID" value="QQG66173.1"/>
    <property type="molecule type" value="Genomic_DNA"/>
</dbReference>
<evidence type="ECO:0000259" key="2">
    <source>
        <dbReference type="Pfam" id="PF26554"/>
    </source>
</evidence>
<dbReference type="KEGG" id="dog:HP555_10010"/>
<dbReference type="InterPro" id="IPR021778">
    <property type="entry name" value="Se/S_carrier-like"/>
</dbReference>
<evidence type="ECO:0000313" key="3">
    <source>
        <dbReference type="EMBL" id="QQG66173.1"/>
    </source>
</evidence>